<protein>
    <submittedName>
        <fullName evidence="1">Uncharacterized protein</fullName>
    </submittedName>
</protein>
<dbReference type="EMBL" id="PVNL01000147">
    <property type="protein sequence ID" value="PRP93628.1"/>
    <property type="molecule type" value="Genomic_DNA"/>
</dbReference>
<reference evidence="1 2" key="1">
    <citation type="submission" date="2018-03" db="EMBL/GenBank/DDBJ databases">
        <title>Draft Genome Sequences of the Obligatory Marine Myxobacteria Enhygromyxa salina SWB007.</title>
        <authorList>
            <person name="Poehlein A."/>
            <person name="Moghaddam J.A."/>
            <person name="Harms H."/>
            <person name="Alanjari M."/>
            <person name="Koenig G.M."/>
            <person name="Daniel R."/>
            <person name="Schaeberle T.F."/>
        </authorList>
    </citation>
    <scope>NUCLEOTIDE SEQUENCE [LARGE SCALE GENOMIC DNA]</scope>
    <source>
        <strain evidence="1 2">SWB007</strain>
    </source>
</reference>
<accession>A0A2S9XL64</accession>
<dbReference type="Proteomes" id="UP000238823">
    <property type="component" value="Unassembled WGS sequence"/>
</dbReference>
<dbReference type="OrthoDB" id="3380195at2"/>
<evidence type="ECO:0000313" key="2">
    <source>
        <dbReference type="Proteomes" id="UP000238823"/>
    </source>
</evidence>
<organism evidence="1 2">
    <name type="scientific">Enhygromyxa salina</name>
    <dbReference type="NCBI Taxonomy" id="215803"/>
    <lineage>
        <taxon>Bacteria</taxon>
        <taxon>Pseudomonadati</taxon>
        <taxon>Myxococcota</taxon>
        <taxon>Polyangia</taxon>
        <taxon>Nannocystales</taxon>
        <taxon>Nannocystaceae</taxon>
        <taxon>Enhygromyxa</taxon>
    </lineage>
</organism>
<name>A0A2S9XL64_9BACT</name>
<dbReference type="AlphaFoldDB" id="A0A2S9XL64"/>
<evidence type="ECO:0000313" key="1">
    <source>
        <dbReference type="EMBL" id="PRP93628.1"/>
    </source>
</evidence>
<comment type="caution">
    <text evidence="1">The sequence shown here is derived from an EMBL/GenBank/DDBJ whole genome shotgun (WGS) entry which is preliminary data.</text>
</comment>
<sequence length="134" mass="14813">MSNIFERASRLRIRFESSKGLLTMEDLWVLPLTSEGGKSKVNLDEIARGLHREIQAAGEVSFVKPASEPEERLSVAFEVVKHVISVLMAERDAAVLEAERQEKKKLILAALAEAENKDLTSGSIDELRAKLAAL</sequence>
<gene>
    <name evidence="1" type="ORF">ENSA7_80560</name>
</gene>
<dbReference type="RefSeq" id="WP_106094799.1">
    <property type="nucleotide sequence ID" value="NZ_PVNL01000147.1"/>
</dbReference>
<proteinExistence type="predicted"/>